<organism evidence="1 2">
    <name type="scientific">Camellia sinensis</name>
    <name type="common">Tea plant</name>
    <name type="synonym">Thea sinensis</name>
    <dbReference type="NCBI Taxonomy" id="4442"/>
    <lineage>
        <taxon>Eukaryota</taxon>
        <taxon>Viridiplantae</taxon>
        <taxon>Streptophyta</taxon>
        <taxon>Embryophyta</taxon>
        <taxon>Tracheophyta</taxon>
        <taxon>Spermatophyta</taxon>
        <taxon>Magnoliopsida</taxon>
        <taxon>eudicotyledons</taxon>
        <taxon>Gunneridae</taxon>
        <taxon>Pentapetalae</taxon>
        <taxon>asterids</taxon>
        <taxon>Ericales</taxon>
        <taxon>Theaceae</taxon>
        <taxon>Camellia</taxon>
    </lineage>
</organism>
<keyword evidence="2" id="KW-1185">Reference proteome</keyword>
<sequence length="78" mass="8762">MFLFPEDSSIPIGELVTYAIGLKLLQGVTTVGEARDRVHDLVDGLRKWYLLMDSERNECVKMHVVVRDVAISIATSNE</sequence>
<protein>
    <submittedName>
        <fullName evidence="1">Uncharacterized protein</fullName>
    </submittedName>
</protein>
<dbReference type="EMBL" id="JACBKZ010000011">
    <property type="protein sequence ID" value="KAF5939191.1"/>
    <property type="molecule type" value="Genomic_DNA"/>
</dbReference>
<accession>A0A7J7GH14</accession>
<reference evidence="1 2" key="2">
    <citation type="submission" date="2020-07" db="EMBL/GenBank/DDBJ databases">
        <title>Genome assembly of wild tea tree DASZ reveals pedigree and selection history of tea varieties.</title>
        <authorList>
            <person name="Zhang W."/>
        </authorList>
    </citation>
    <scope>NUCLEOTIDE SEQUENCE [LARGE SCALE GENOMIC DNA]</scope>
    <source>
        <strain evidence="2">cv. G240</strain>
        <tissue evidence="1">Leaf</tissue>
    </source>
</reference>
<dbReference type="Proteomes" id="UP000593564">
    <property type="component" value="Unassembled WGS sequence"/>
</dbReference>
<gene>
    <name evidence="1" type="ORF">HYC85_023450</name>
</gene>
<proteinExistence type="predicted"/>
<evidence type="ECO:0000313" key="1">
    <source>
        <dbReference type="EMBL" id="KAF5939191.1"/>
    </source>
</evidence>
<dbReference type="AlphaFoldDB" id="A0A7J7GH14"/>
<comment type="caution">
    <text evidence="1">The sequence shown here is derived from an EMBL/GenBank/DDBJ whole genome shotgun (WGS) entry which is preliminary data.</text>
</comment>
<reference evidence="2" key="1">
    <citation type="journal article" date="2020" name="Nat. Commun.">
        <title>Genome assembly of wild tea tree DASZ reveals pedigree and selection history of tea varieties.</title>
        <authorList>
            <person name="Zhang W."/>
            <person name="Zhang Y."/>
            <person name="Qiu H."/>
            <person name="Guo Y."/>
            <person name="Wan H."/>
            <person name="Zhang X."/>
            <person name="Scossa F."/>
            <person name="Alseekh S."/>
            <person name="Zhang Q."/>
            <person name="Wang P."/>
            <person name="Xu L."/>
            <person name="Schmidt M.H."/>
            <person name="Jia X."/>
            <person name="Li D."/>
            <person name="Zhu A."/>
            <person name="Guo F."/>
            <person name="Chen W."/>
            <person name="Ni D."/>
            <person name="Usadel B."/>
            <person name="Fernie A.R."/>
            <person name="Wen W."/>
        </authorList>
    </citation>
    <scope>NUCLEOTIDE SEQUENCE [LARGE SCALE GENOMIC DNA]</scope>
    <source>
        <strain evidence="2">cv. G240</strain>
    </source>
</reference>
<name>A0A7J7GH14_CAMSI</name>
<evidence type="ECO:0000313" key="2">
    <source>
        <dbReference type="Proteomes" id="UP000593564"/>
    </source>
</evidence>